<dbReference type="InterPro" id="IPR006093">
    <property type="entry name" value="Oxy_OxRdtase_FAD_BS"/>
</dbReference>
<dbReference type="Gene3D" id="3.30.43.10">
    <property type="entry name" value="Uridine Diphospho-n-acetylenolpyruvylglucosamine Reductase, domain 2"/>
    <property type="match status" value="1"/>
</dbReference>
<comment type="cofactor">
    <cofactor evidence="1">
        <name>FAD</name>
        <dbReference type="ChEBI" id="CHEBI:57692"/>
    </cofactor>
</comment>
<dbReference type="GO" id="GO:0016491">
    <property type="term" value="F:oxidoreductase activity"/>
    <property type="evidence" value="ECO:0007669"/>
    <property type="project" value="UniProtKB-KW"/>
</dbReference>
<keyword evidence="4" id="KW-0274">FAD</keyword>
<comment type="similarity">
    <text evidence="2">Belongs to the oxygen-dependent FAD-linked oxidoreductase family.</text>
</comment>
<dbReference type="Gene3D" id="3.40.462.20">
    <property type="match status" value="1"/>
</dbReference>
<feature type="domain" description="FAD-binding PCMH-type" evidence="6">
    <location>
        <begin position="22"/>
        <end position="187"/>
    </location>
</feature>
<dbReference type="GO" id="GO:0071949">
    <property type="term" value="F:FAD binding"/>
    <property type="evidence" value="ECO:0007669"/>
    <property type="project" value="InterPro"/>
</dbReference>
<accession>A0A840J2M0</accession>
<comment type="caution">
    <text evidence="7">The sequence shown here is derived from an EMBL/GenBank/DDBJ whole genome shotgun (WGS) entry which is preliminary data.</text>
</comment>
<evidence type="ECO:0000256" key="3">
    <source>
        <dbReference type="ARBA" id="ARBA00022630"/>
    </source>
</evidence>
<evidence type="ECO:0000256" key="1">
    <source>
        <dbReference type="ARBA" id="ARBA00001974"/>
    </source>
</evidence>
<organism evidence="7 8">
    <name type="scientific">Amycolatopsis jiangsuensis</name>
    <dbReference type="NCBI Taxonomy" id="1181879"/>
    <lineage>
        <taxon>Bacteria</taxon>
        <taxon>Bacillati</taxon>
        <taxon>Actinomycetota</taxon>
        <taxon>Actinomycetes</taxon>
        <taxon>Pseudonocardiales</taxon>
        <taxon>Pseudonocardiaceae</taxon>
        <taxon>Amycolatopsis</taxon>
    </lineage>
</organism>
<dbReference type="InterPro" id="IPR036318">
    <property type="entry name" value="FAD-bd_PCMH-like_sf"/>
</dbReference>
<dbReference type="InterPro" id="IPR050416">
    <property type="entry name" value="FAD-linked_Oxidoreductase"/>
</dbReference>
<dbReference type="InterPro" id="IPR016166">
    <property type="entry name" value="FAD-bd_PCMH"/>
</dbReference>
<dbReference type="Pfam" id="PF01565">
    <property type="entry name" value="FAD_binding_4"/>
    <property type="match status" value="1"/>
</dbReference>
<evidence type="ECO:0000313" key="7">
    <source>
        <dbReference type="EMBL" id="MBB4688123.1"/>
    </source>
</evidence>
<dbReference type="Gene3D" id="3.30.465.10">
    <property type="match status" value="1"/>
</dbReference>
<dbReference type="PROSITE" id="PS00862">
    <property type="entry name" value="OX2_COVAL_FAD"/>
    <property type="match status" value="1"/>
</dbReference>
<evidence type="ECO:0000259" key="6">
    <source>
        <dbReference type="PROSITE" id="PS51387"/>
    </source>
</evidence>
<dbReference type="Proteomes" id="UP000581769">
    <property type="component" value="Unassembled WGS sequence"/>
</dbReference>
<protein>
    <recommendedName>
        <fullName evidence="6">FAD-binding PCMH-type domain-containing protein</fullName>
    </recommendedName>
</protein>
<proteinExistence type="inferred from homology"/>
<gene>
    <name evidence="7" type="ORF">BJY18_005608</name>
</gene>
<dbReference type="InterPro" id="IPR006094">
    <property type="entry name" value="Oxid_FAD_bind_N"/>
</dbReference>
<sequence>MQTFTPDQHGYLEEIAGFQTGVPSTPPLVVAATGADDVAAAVRLAARRGLPISVQATGHGLGTPAEGVLVSTRRMTGVSIDPSRGLARVAAGTTWAAVIEAAAEHGLAPLSGSAPGVGVTGYTLGGGFGLLGRQFGLAADHVRSADVVLPDGTVTRGPLEAGIVTALEFSLFPLRTIYGGGLHFGPKRLADVLRGWRDWTADLPDALGTSLAMIPYPDLPMVPEPLRGKHIAHVRVAYAGSADDGDRLVAPLRALGPLRDTLATMPFTESGTIAAEPPHPHAYLGDNRVLPSLPDDVLTTVLDHAGPDAPVPTVLIIDLLGGAYRRSTAPDFTPESRYTVRALSVVDPDPATVHAAQAKLFDPLTPGSTGRLRSFVYGQPLS</sequence>
<dbReference type="RefSeq" id="WP_184782864.1">
    <property type="nucleotide sequence ID" value="NZ_JACHMG010000001.1"/>
</dbReference>
<keyword evidence="3" id="KW-0285">Flavoprotein</keyword>
<evidence type="ECO:0000256" key="2">
    <source>
        <dbReference type="ARBA" id="ARBA00005466"/>
    </source>
</evidence>
<dbReference type="AlphaFoldDB" id="A0A840J2M0"/>
<dbReference type="PROSITE" id="PS51387">
    <property type="entry name" value="FAD_PCMH"/>
    <property type="match status" value="1"/>
</dbReference>
<name>A0A840J2M0_9PSEU</name>
<keyword evidence="5" id="KW-0560">Oxidoreductase</keyword>
<dbReference type="InterPro" id="IPR016167">
    <property type="entry name" value="FAD-bd_PCMH_sub1"/>
</dbReference>
<dbReference type="SUPFAM" id="SSF56176">
    <property type="entry name" value="FAD-binding/transporter-associated domain-like"/>
    <property type="match status" value="1"/>
</dbReference>
<dbReference type="InterPro" id="IPR016169">
    <property type="entry name" value="FAD-bd_PCMH_sub2"/>
</dbReference>
<dbReference type="PANTHER" id="PTHR42973">
    <property type="entry name" value="BINDING OXIDOREDUCTASE, PUTATIVE (AFU_ORTHOLOGUE AFUA_1G17690)-RELATED"/>
    <property type="match status" value="1"/>
</dbReference>
<evidence type="ECO:0000313" key="8">
    <source>
        <dbReference type="Proteomes" id="UP000581769"/>
    </source>
</evidence>
<dbReference type="PANTHER" id="PTHR42973:SF39">
    <property type="entry name" value="FAD-BINDING PCMH-TYPE DOMAIN-CONTAINING PROTEIN"/>
    <property type="match status" value="1"/>
</dbReference>
<dbReference type="EMBL" id="JACHMG010000001">
    <property type="protein sequence ID" value="MBB4688123.1"/>
    <property type="molecule type" value="Genomic_DNA"/>
</dbReference>
<evidence type="ECO:0000256" key="4">
    <source>
        <dbReference type="ARBA" id="ARBA00022827"/>
    </source>
</evidence>
<reference evidence="7 8" key="1">
    <citation type="submission" date="2020-08" db="EMBL/GenBank/DDBJ databases">
        <title>Sequencing the genomes of 1000 actinobacteria strains.</title>
        <authorList>
            <person name="Klenk H.-P."/>
        </authorList>
    </citation>
    <scope>NUCLEOTIDE SEQUENCE [LARGE SCALE GENOMIC DNA]</scope>
    <source>
        <strain evidence="7 8">DSM 45859</strain>
    </source>
</reference>
<keyword evidence="8" id="KW-1185">Reference proteome</keyword>
<evidence type="ECO:0000256" key="5">
    <source>
        <dbReference type="ARBA" id="ARBA00023002"/>
    </source>
</evidence>